<evidence type="ECO:0000256" key="3">
    <source>
        <dbReference type="ARBA" id="ARBA00023295"/>
    </source>
</evidence>
<dbReference type="PANTHER" id="PTHR31297">
    <property type="entry name" value="GLUCAN ENDO-1,6-BETA-GLUCOSIDASE B"/>
    <property type="match status" value="1"/>
</dbReference>
<keyword evidence="3" id="KW-0326">Glycosidase</keyword>
<dbReference type="GO" id="GO:0005576">
    <property type="term" value="C:extracellular region"/>
    <property type="evidence" value="ECO:0007669"/>
    <property type="project" value="TreeGrafter"/>
</dbReference>
<proteinExistence type="inferred from homology"/>
<dbReference type="Proteomes" id="UP000433883">
    <property type="component" value="Unassembled WGS sequence"/>
</dbReference>
<evidence type="ECO:0000313" key="8">
    <source>
        <dbReference type="Proteomes" id="UP000490939"/>
    </source>
</evidence>
<evidence type="ECO:0000313" key="6">
    <source>
        <dbReference type="EMBL" id="KAE9986952.1"/>
    </source>
</evidence>
<accession>A0A8H3ZB51</accession>
<dbReference type="EMBL" id="WNWQ01000202">
    <property type="protein sequence ID" value="KAE9974562.1"/>
    <property type="molecule type" value="Genomic_DNA"/>
</dbReference>
<dbReference type="InterPro" id="IPR050386">
    <property type="entry name" value="Glycosyl_hydrolase_5"/>
</dbReference>
<evidence type="ECO:0000313" key="4">
    <source>
        <dbReference type="EMBL" id="KAE9974562.1"/>
    </source>
</evidence>
<dbReference type="InterPro" id="IPR017853">
    <property type="entry name" value="GH"/>
</dbReference>
<keyword evidence="8" id="KW-1185">Reference proteome</keyword>
<sequence>MHSIKHSIGRYFGHGHHDDQQHLGIHQNITSSPKPATILDIIRYRYHYGVNLGSVYVLEKWLFGSAFPSSATDKQTSELEAVKAWTNEIGLEATREKFEARWRDEITKNIDWEWLASKAHVTSIRLPIGYFTLGPDYCKGTPFEPFASVYRGAWSSVRALVAMARSHGIGVLIDYHALPGGANPGDHSGTNSGAAELWNNVPNLVLAQRCLEFLAKEISGGSVVDAIGLQIINEAEWGAPGMYEWYDKMIAAISAIDSTIPLYISDAWDLPTAISYAKTKNKATVDARSQASCPVVIDSHLYFCFVNDDKSPQEIITSISDQLNQLSGQDGSVVDRGAVQVVVGEWSCTISDVSWKRMGASTAPTTTNQKTLRSQFGNTQCQRWCEKSGGCYFWTLRMDWMNGGDWGFVEQTNNGALSPPPNLLLSAKDVKTAVEKCAKQQGQIRDQSYAQHVNYWNDTAPNKTFEHDLFRQGYYLGWNDVLIFFEARSKGLLGGDGAGADRIGMLDLWVRKRILDCGVTGEFVWEFEVGYRKAVADFYAVAGV</sequence>
<name>A0A8H3ZB51_VENIN</name>
<gene>
    <name evidence="4" type="ORF">BLS_003074</name>
    <name evidence="6" type="ORF">EG327_004062</name>
    <name evidence="5" type="ORF">EG328_003720</name>
</gene>
<evidence type="ECO:0000313" key="5">
    <source>
        <dbReference type="EMBL" id="KAE9974653.1"/>
    </source>
</evidence>
<evidence type="ECO:0000256" key="2">
    <source>
        <dbReference type="ARBA" id="ARBA00022801"/>
    </source>
</evidence>
<dbReference type="GO" id="GO:0009251">
    <property type="term" value="P:glucan catabolic process"/>
    <property type="evidence" value="ECO:0007669"/>
    <property type="project" value="TreeGrafter"/>
</dbReference>
<dbReference type="PANTHER" id="PTHR31297:SF43">
    <property type="entry name" value="GLUCAN 1,3-BETA-GLUCOSIDASE 3"/>
    <property type="match status" value="1"/>
</dbReference>
<dbReference type="GO" id="GO:0046557">
    <property type="term" value="F:glucan endo-1,6-beta-glucosidase activity"/>
    <property type="evidence" value="ECO:0007669"/>
    <property type="project" value="TreeGrafter"/>
</dbReference>
<dbReference type="EMBL" id="WNWR01000246">
    <property type="protein sequence ID" value="KAE9986952.1"/>
    <property type="molecule type" value="Genomic_DNA"/>
</dbReference>
<dbReference type="Proteomes" id="UP000447873">
    <property type="component" value="Unassembled WGS sequence"/>
</dbReference>
<dbReference type="Proteomes" id="UP000490939">
    <property type="component" value="Unassembled WGS sequence"/>
</dbReference>
<evidence type="ECO:0008006" key="9">
    <source>
        <dbReference type="Google" id="ProtNLM"/>
    </source>
</evidence>
<dbReference type="EMBL" id="WNWS01000213">
    <property type="protein sequence ID" value="KAE9974653.1"/>
    <property type="molecule type" value="Genomic_DNA"/>
</dbReference>
<dbReference type="SUPFAM" id="SSF51445">
    <property type="entry name" value="(Trans)glycosidases"/>
    <property type="match status" value="1"/>
</dbReference>
<comment type="similarity">
    <text evidence="1">Belongs to the glycosyl hydrolase 5 (cellulase A) family.</text>
</comment>
<dbReference type="Gene3D" id="3.20.20.80">
    <property type="entry name" value="Glycosidases"/>
    <property type="match status" value="1"/>
</dbReference>
<organism evidence="6 8">
    <name type="scientific">Venturia inaequalis</name>
    <name type="common">Apple scab fungus</name>
    <dbReference type="NCBI Taxonomy" id="5025"/>
    <lineage>
        <taxon>Eukaryota</taxon>
        <taxon>Fungi</taxon>
        <taxon>Dikarya</taxon>
        <taxon>Ascomycota</taxon>
        <taxon>Pezizomycotina</taxon>
        <taxon>Dothideomycetes</taxon>
        <taxon>Pleosporomycetidae</taxon>
        <taxon>Venturiales</taxon>
        <taxon>Venturiaceae</taxon>
        <taxon>Venturia</taxon>
    </lineage>
</organism>
<dbReference type="AlphaFoldDB" id="A0A8H3ZB51"/>
<dbReference type="GO" id="GO:0009986">
    <property type="term" value="C:cell surface"/>
    <property type="evidence" value="ECO:0007669"/>
    <property type="project" value="TreeGrafter"/>
</dbReference>
<comment type="caution">
    <text evidence="6">The sequence shown here is derived from an EMBL/GenBank/DDBJ whole genome shotgun (WGS) entry which is preliminary data.</text>
</comment>
<keyword evidence="2" id="KW-0378">Hydrolase</keyword>
<evidence type="ECO:0000256" key="1">
    <source>
        <dbReference type="ARBA" id="ARBA00005641"/>
    </source>
</evidence>
<reference evidence="6 8" key="1">
    <citation type="submission" date="2019-07" db="EMBL/GenBank/DDBJ databases">
        <title>Venturia inaequalis Genome Resource.</title>
        <authorList>
            <person name="Lichtner F.J."/>
        </authorList>
    </citation>
    <scope>NUCLEOTIDE SEQUENCE [LARGE SCALE GENOMIC DNA]</scope>
    <source>
        <strain evidence="5 7">120213</strain>
        <strain evidence="4">Bline_iso_100314</strain>
        <strain evidence="6 8">DMI_063113</strain>
    </source>
</reference>
<evidence type="ECO:0000313" key="7">
    <source>
        <dbReference type="Proteomes" id="UP000447873"/>
    </source>
</evidence>
<protein>
    <recommendedName>
        <fullName evidence="9">Glycoside hydrolase family 5 protein</fullName>
    </recommendedName>
</protein>